<protein>
    <submittedName>
        <fullName evidence="2">Uncharacterized protein</fullName>
    </submittedName>
</protein>
<name>A0A0A2FJI7_9PORP</name>
<dbReference type="EMBL" id="JQJC01000006">
    <property type="protein sequence ID" value="KGN96367.1"/>
    <property type="molecule type" value="Genomic_DNA"/>
</dbReference>
<accession>A0A0A2FJI7</accession>
<evidence type="ECO:0000256" key="1">
    <source>
        <dbReference type="SAM" id="Coils"/>
    </source>
</evidence>
<dbReference type="KEGG" id="pcre:NCTC12858_00530"/>
<keyword evidence="1" id="KW-0175">Coiled coil</keyword>
<dbReference type="STRING" id="393921.HQ45_05645"/>
<evidence type="ECO:0000313" key="2">
    <source>
        <dbReference type="EMBL" id="KGN96367.1"/>
    </source>
</evidence>
<keyword evidence="5" id="KW-1185">Reference proteome</keyword>
<dbReference type="RefSeq" id="WP_023941439.1">
    <property type="nucleotide sequence ID" value="NZ_JQJB01000006.1"/>
</dbReference>
<evidence type="ECO:0000313" key="3">
    <source>
        <dbReference type="EMBL" id="SQH72703.1"/>
    </source>
</evidence>
<sequence>MTQEEQYDVKRLGDNVARLMDLVRTQTARIEQLEATIREQEERIKVAELQCAVAKGKSETLLTARAIATSQEEIKQTKQRLDCLIEDIDKCIALLETE</sequence>
<dbReference type="OrthoDB" id="1467932at2"/>
<reference evidence="3 5" key="2">
    <citation type="submission" date="2018-06" db="EMBL/GenBank/DDBJ databases">
        <authorList>
            <consortium name="Pathogen Informatics"/>
            <person name="Doyle S."/>
        </authorList>
    </citation>
    <scope>NUCLEOTIDE SEQUENCE [LARGE SCALE GENOMIC DNA]</scope>
    <source>
        <strain evidence="3 5">NCTC12858</strain>
    </source>
</reference>
<evidence type="ECO:0000313" key="4">
    <source>
        <dbReference type="Proteomes" id="UP000030136"/>
    </source>
</evidence>
<dbReference type="AlphaFoldDB" id="A0A0A2FJI7"/>
<dbReference type="Proteomes" id="UP000249300">
    <property type="component" value="Chromosome 1"/>
</dbReference>
<dbReference type="EMBL" id="LS483447">
    <property type="protein sequence ID" value="SQH72703.1"/>
    <property type="molecule type" value="Genomic_DNA"/>
</dbReference>
<organism evidence="2 4">
    <name type="scientific">Porphyromonas crevioricanis</name>
    <dbReference type="NCBI Taxonomy" id="393921"/>
    <lineage>
        <taxon>Bacteria</taxon>
        <taxon>Pseudomonadati</taxon>
        <taxon>Bacteroidota</taxon>
        <taxon>Bacteroidia</taxon>
        <taxon>Bacteroidales</taxon>
        <taxon>Porphyromonadaceae</taxon>
        <taxon>Porphyromonas</taxon>
    </lineage>
</organism>
<dbReference type="Proteomes" id="UP000030136">
    <property type="component" value="Unassembled WGS sequence"/>
</dbReference>
<gene>
    <name evidence="2" type="ORF">HQ38_01910</name>
    <name evidence="3" type="ORF">NCTC12858_00530</name>
</gene>
<proteinExistence type="predicted"/>
<feature type="coiled-coil region" evidence="1">
    <location>
        <begin position="16"/>
        <end position="87"/>
    </location>
</feature>
<evidence type="ECO:0000313" key="5">
    <source>
        <dbReference type="Proteomes" id="UP000249300"/>
    </source>
</evidence>
<reference evidence="2 4" key="1">
    <citation type="submission" date="2014-08" db="EMBL/GenBank/DDBJ databases">
        <title>Porphyromonas crevioricanis strain:COT-253_OH1447 Genome sequencing.</title>
        <authorList>
            <person name="Wallis C."/>
            <person name="Deusch O."/>
            <person name="O'Flynn C."/>
            <person name="Davis I."/>
            <person name="Jospin G."/>
            <person name="Darling A.E."/>
            <person name="Coil D.A."/>
            <person name="Alexiev A."/>
            <person name="Horsfall A."/>
            <person name="Kirkwood N."/>
            <person name="Harris S."/>
            <person name="Eisen J.A."/>
        </authorList>
    </citation>
    <scope>NUCLEOTIDE SEQUENCE [LARGE SCALE GENOMIC DNA]</scope>
    <source>
        <strain evidence="4">COT-253 OH1447</strain>
        <strain evidence="2">COT-253_OH1447</strain>
    </source>
</reference>